<protein>
    <submittedName>
        <fullName evidence="2">Jg3125 protein</fullName>
    </submittedName>
</protein>
<keyword evidence="3" id="KW-1185">Reference proteome</keyword>
<dbReference type="Proteomes" id="UP000838756">
    <property type="component" value="Unassembled WGS sequence"/>
</dbReference>
<dbReference type="GO" id="GO:0045505">
    <property type="term" value="F:dynein intermediate chain binding"/>
    <property type="evidence" value="ECO:0007669"/>
    <property type="project" value="InterPro"/>
</dbReference>
<dbReference type="OrthoDB" id="424310at2759"/>
<comment type="caution">
    <text evidence="2">The sequence shown here is derived from an EMBL/GenBank/DDBJ whole genome shotgun (WGS) entry which is preliminary data.</text>
</comment>
<proteinExistence type="predicted"/>
<dbReference type="Gene3D" id="3.40.50.300">
    <property type="entry name" value="P-loop containing nucleotide triphosphate hydrolases"/>
    <property type="match status" value="1"/>
</dbReference>
<gene>
    <name evidence="2" type="primary">jg3125</name>
    <name evidence="2" type="ORF">PAEG_LOCUS4117</name>
</gene>
<sequence length="59" mass="6660">VVTIQKAQVARQEKFMFEGVELPLKASCSVFITMNPGYAGKEREEDALPLIKPYRSTSR</sequence>
<feature type="non-terminal residue" evidence="2">
    <location>
        <position position="1"/>
    </location>
</feature>
<feature type="domain" description="Dynein heavy chain hydrolytic ATP-binding dynein motor region" evidence="1">
    <location>
        <begin position="2"/>
        <end position="43"/>
    </location>
</feature>
<dbReference type="InterPro" id="IPR026983">
    <property type="entry name" value="DHC"/>
</dbReference>
<dbReference type="GO" id="GO:0005524">
    <property type="term" value="F:ATP binding"/>
    <property type="evidence" value="ECO:0007669"/>
    <property type="project" value="InterPro"/>
</dbReference>
<reference evidence="2" key="1">
    <citation type="submission" date="2022-03" db="EMBL/GenBank/DDBJ databases">
        <authorList>
            <person name="Lindestad O."/>
        </authorList>
    </citation>
    <scope>NUCLEOTIDE SEQUENCE</scope>
</reference>
<dbReference type="GO" id="GO:0007018">
    <property type="term" value="P:microtubule-based movement"/>
    <property type="evidence" value="ECO:0007669"/>
    <property type="project" value="InterPro"/>
</dbReference>
<accession>A0A8S4QT33</accession>
<evidence type="ECO:0000259" key="1">
    <source>
        <dbReference type="Pfam" id="PF12774"/>
    </source>
</evidence>
<organism evidence="2 3">
    <name type="scientific">Pararge aegeria aegeria</name>
    <dbReference type="NCBI Taxonomy" id="348720"/>
    <lineage>
        <taxon>Eukaryota</taxon>
        <taxon>Metazoa</taxon>
        <taxon>Ecdysozoa</taxon>
        <taxon>Arthropoda</taxon>
        <taxon>Hexapoda</taxon>
        <taxon>Insecta</taxon>
        <taxon>Pterygota</taxon>
        <taxon>Neoptera</taxon>
        <taxon>Endopterygota</taxon>
        <taxon>Lepidoptera</taxon>
        <taxon>Glossata</taxon>
        <taxon>Ditrysia</taxon>
        <taxon>Papilionoidea</taxon>
        <taxon>Nymphalidae</taxon>
        <taxon>Satyrinae</taxon>
        <taxon>Satyrini</taxon>
        <taxon>Parargina</taxon>
        <taxon>Pararge</taxon>
    </lineage>
</organism>
<dbReference type="GO" id="GO:0030286">
    <property type="term" value="C:dynein complex"/>
    <property type="evidence" value="ECO:0007669"/>
    <property type="project" value="InterPro"/>
</dbReference>
<dbReference type="InterPro" id="IPR027417">
    <property type="entry name" value="P-loop_NTPase"/>
</dbReference>
<dbReference type="PANTHER" id="PTHR45703">
    <property type="entry name" value="DYNEIN HEAVY CHAIN"/>
    <property type="match status" value="1"/>
</dbReference>
<evidence type="ECO:0000313" key="3">
    <source>
        <dbReference type="Proteomes" id="UP000838756"/>
    </source>
</evidence>
<dbReference type="AlphaFoldDB" id="A0A8S4QT33"/>
<dbReference type="EMBL" id="CAKXAJ010013791">
    <property type="protein sequence ID" value="CAH2216039.1"/>
    <property type="molecule type" value="Genomic_DNA"/>
</dbReference>
<evidence type="ECO:0000313" key="2">
    <source>
        <dbReference type="EMBL" id="CAH2216039.1"/>
    </source>
</evidence>
<name>A0A8S4QT33_9NEOP</name>
<dbReference type="GO" id="GO:0051959">
    <property type="term" value="F:dynein light intermediate chain binding"/>
    <property type="evidence" value="ECO:0007669"/>
    <property type="project" value="InterPro"/>
</dbReference>
<dbReference type="InterPro" id="IPR035699">
    <property type="entry name" value="AAA_6"/>
</dbReference>
<dbReference type="Pfam" id="PF12774">
    <property type="entry name" value="AAA_6"/>
    <property type="match status" value="1"/>
</dbReference>